<evidence type="ECO:0000256" key="1">
    <source>
        <dbReference type="ARBA" id="ARBA00003208"/>
    </source>
</evidence>
<keyword evidence="7" id="KW-0408">Iron</keyword>
<comment type="caution">
    <text evidence="11">The sequence shown here is derived from an EMBL/GenBank/DDBJ whole genome shotgun (WGS) entry which is preliminary data.</text>
</comment>
<dbReference type="InterPro" id="IPR017896">
    <property type="entry name" value="4Fe4S_Fe-S-bd"/>
</dbReference>
<keyword evidence="4" id="KW-0813">Transport</keyword>
<dbReference type="PANTHER" id="PTHR43082:SF3">
    <property type="entry name" value="FERREDOXIN-LIKE PROTEIN YDIT"/>
    <property type="match status" value="1"/>
</dbReference>
<dbReference type="PIRSF" id="PIRSF036548">
    <property type="entry name" value="Fdx_FixX"/>
    <property type="match status" value="1"/>
</dbReference>
<accession>A0ABW8SQM0</accession>
<evidence type="ECO:0000256" key="7">
    <source>
        <dbReference type="ARBA" id="ARBA00023004"/>
    </source>
</evidence>
<proteinExistence type="predicted"/>
<keyword evidence="5" id="KW-0479">Metal-binding</keyword>
<reference evidence="11 12" key="1">
    <citation type="submission" date="2024-11" db="EMBL/GenBank/DDBJ databases">
        <authorList>
            <person name="Heng Y.C."/>
            <person name="Lim A.C.H."/>
            <person name="Lee J.K.Y."/>
            <person name="Kittelmann S."/>
        </authorList>
    </citation>
    <scope>NUCLEOTIDE SEQUENCE [LARGE SCALE GENOMIC DNA]</scope>
    <source>
        <strain evidence="11 12">WILCCON 0269</strain>
    </source>
</reference>
<evidence type="ECO:0000256" key="3">
    <source>
        <dbReference type="ARBA" id="ARBA00020378"/>
    </source>
</evidence>
<evidence type="ECO:0000256" key="8">
    <source>
        <dbReference type="ARBA" id="ARBA00023014"/>
    </source>
</evidence>
<dbReference type="InterPro" id="IPR012206">
    <property type="entry name" value="Fd_FixX"/>
</dbReference>
<dbReference type="Gene3D" id="3.30.70.20">
    <property type="match status" value="1"/>
</dbReference>
<organism evidence="11 12">
    <name type="scientific">Candidatus Clostridium eludens</name>
    <dbReference type="NCBI Taxonomy" id="3381663"/>
    <lineage>
        <taxon>Bacteria</taxon>
        <taxon>Bacillati</taxon>
        <taxon>Bacillota</taxon>
        <taxon>Clostridia</taxon>
        <taxon>Eubacteriales</taxon>
        <taxon>Clostridiaceae</taxon>
        <taxon>Clostridium</taxon>
    </lineage>
</organism>
<keyword evidence="9" id="KW-0535">Nitrogen fixation</keyword>
<dbReference type="Proteomes" id="UP001623660">
    <property type="component" value="Unassembled WGS sequence"/>
</dbReference>
<name>A0ABW8SQM0_9CLOT</name>
<dbReference type="PANTHER" id="PTHR43082">
    <property type="entry name" value="FERREDOXIN-LIKE"/>
    <property type="match status" value="1"/>
</dbReference>
<comment type="similarity">
    <text evidence="2">To ferredoxins from P.putida and C.tartarivorum, ferredoxin I from A.vinelandii, ferredoxin II from D.desulfuricans.</text>
</comment>
<evidence type="ECO:0000313" key="12">
    <source>
        <dbReference type="Proteomes" id="UP001623660"/>
    </source>
</evidence>
<comment type="function">
    <text evidence="1">Could be a 3Fe-4S cluster-containing protein.</text>
</comment>
<gene>
    <name evidence="11" type="ORF">ACJDU8_20665</name>
</gene>
<evidence type="ECO:0000256" key="6">
    <source>
        <dbReference type="ARBA" id="ARBA00022982"/>
    </source>
</evidence>
<protein>
    <recommendedName>
        <fullName evidence="3">Ferredoxin-like protein</fullName>
    </recommendedName>
</protein>
<feature type="domain" description="4Fe-4S ferredoxin-type" evidence="10">
    <location>
        <begin position="25"/>
        <end position="57"/>
    </location>
</feature>
<dbReference type="InterPro" id="IPR007859">
    <property type="entry name" value="ETF-QO/FixX_C"/>
</dbReference>
<evidence type="ECO:0000256" key="4">
    <source>
        <dbReference type="ARBA" id="ARBA00022448"/>
    </source>
</evidence>
<dbReference type="SUPFAM" id="SSF54862">
    <property type="entry name" value="4Fe-4S ferredoxins"/>
    <property type="match status" value="1"/>
</dbReference>
<evidence type="ECO:0000256" key="2">
    <source>
        <dbReference type="ARBA" id="ARBA00009192"/>
    </source>
</evidence>
<evidence type="ECO:0000256" key="9">
    <source>
        <dbReference type="ARBA" id="ARBA00023231"/>
    </source>
</evidence>
<dbReference type="Pfam" id="PF05187">
    <property type="entry name" value="Fer4_ETF_QO"/>
    <property type="match status" value="1"/>
</dbReference>
<evidence type="ECO:0000256" key="5">
    <source>
        <dbReference type="ARBA" id="ARBA00022723"/>
    </source>
</evidence>
<evidence type="ECO:0000259" key="10">
    <source>
        <dbReference type="PROSITE" id="PS51379"/>
    </source>
</evidence>
<keyword evidence="6" id="KW-0249">Electron transport</keyword>
<dbReference type="RefSeq" id="WP_406794067.1">
    <property type="nucleotide sequence ID" value="NZ_JBJHZX010000042.1"/>
</dbReference>
<keyword evidence="8" id="KW-0411">Iron-sulfur</keyword>
<evidence type="ECO:0000313" key="11">
    <source>
        <dbReference type="EMBL" id="MFL0197958.1"/>
    </source>
</evidence>
<sequence length="97" mass="11170">MSDIKNKINIDDKLFLNTYNVDTTSHLAIRDPKICENCREKICTNICPAHVYQWKDGHIIVSYEGCLECGACRICCNHGNIDWRYPRGGFGIQFRMA</sequence>
<dbReference type="EMBL" id="JBJHZX010000042">
    <property type="protein sequence ID" value="MFL0197958.1"/>
    <property type="molecule type" value="Genomic_DNA"/>
</dbReference>
<dbReference type="PROSITE" id="PS51379">
    <property type="entry name" value="4FE4S_FER_2"/>
    <property type="match status" value="1"/>
</dbReference>
<keyword evidence="12" id="KW-1185">Reference proteome</keyword>